<proteinExistence type="inferred from homology"/>
<evidence type="ECO:0000313" key="9">
    <source>
        <dbReference type="EMBL" id="KAK7871878.1"/>
    </source>
</evidence>
<keyword evidence="5" id="KW-1133">Transmembrane helix</keyword>
<dbReference type="GO" id="GO:0016491">
    <property type="term" value="F:oxidoreductase activity"/>
    <property type="evidence" value="ECO:0007669"/>
    <property type="project" value="UniProtKB-KW"/>
</dbReference>
<name>A0AAN9WJR2_9ORTH</name>
<keyword evidence="10" id="KW-1185">Reference proteome</keyword>
<evidence type="ECO:0000256" key="1">
    <source>
        <dbReference type="ARBA" id="ARBA00010609"/>
    </source>
</evidence>
<dbReference type="InterPro" id="IPR011707">
    <property type="entry name" value="Cu-oxidase-like_N"/>
</dbReference>
<keyword evidence="4" id="KW-0186">Copper</keyword>
<evidence type="ECO:0008006" key="11">
    <source>
        <dbReference type="Google" id="ProtNLM"/>
    </source>
</evidence>
<dbReference type="SUPFAM" id="SSF49503">
    <property type="entry name" value="Cupredoxins"/>
    <property type="match status" value="3"/>
</dbReference>
<evidence type="ECO:0000256" key="5">
    <source>
        <dbReference type="SAM" id="Phobius"/>
    </source>
</evidence>
<dbReference type="InterPro" id="IPR045087">
    <property type="entry name" value="Cu-oxidase_fam"/>
</dbReference>
<feature type="domain" description="Plastocyanin-like" evidence="7">
    <location>
        <begin position="499"/>
        <end position="602"/>
    </location>
</feature>
<dbReference type="Pfam" id="PF00394">
    <property type="entry name" value="Cu-oxidase"/>
    <property type="match status" value="1"/>
</dbReference>
<dbReference type="CDD" id="cd13905">
    <property type="entry name" value="CuRO_3_tcLLC2_insect_like"/>
    <property type="match status" value="1"/>
</dbReference>
<evidence type="ECO:0000313" key="10">
    <source>
        <dbReference type="Proteomes" id="UP001378592"/>
    </source>
</evidence>
<protein>
    <recommendedName>
        <fullName evidence="11">Multicopper oxidase</fullName>
    </recommendedName>
</protein>
<accession>A0AAN9WJR2</accession>
<evidence type="ECO:0000256" key="2">
    <source>
        <dbReference type="ARBA" id="ARBA00022723"/>
    </source>
</evidence>
<evidence type="ECO:0000256" key="3">
    <source>
        <dbReference type="ARBA" id="ARBA00023002"/>
    </source>
</evidence>
<feature type="transmembrane region" description="Helical" evidence="5">
    <location>
        <begin position="12"/>
        <end position="32"/>
    </location>
</feature>
<keyword evidence="5" id="KW-0812">Transmembrane</keyword>
<keyword evidence="2" id="KW-0479">Metal-binding</keyword>
<dbReference type="AlphaFoldDB" id="A0AAN9WJR2"/>
<dbReference type="EMBL" id="JAZDUA010000033">
    <property type="protein sequence ID" value="KAK7871878.1"/>
    <property type="molecule type" value="Genomic_DNA"/>
</dbReference>
<dbReference type="PANTHER" id="PTHR11709">
    <property type="entry name" value="MULTI-COPPER OXIDASE"/>
    <property type="match status" value="1"/>
</dbReference>
<evidence type="ECO:0000256" key="4">
    <source>
        <dbReference type="ARBA" id="ARBA00023008"/>
    </source>
</evidence>
<dbReference type="GO" id="GO:0006826">
    <property type="term" value="P:iron ion transport"/>
    <property type="evidence" value="ECO:0007669"/>
    <property type="project" value="TreeGrafter"/>
</dbReference>
<feature type="domain" description="Plastocyanin-like" evidence="8">
    <location>
        <begin position="89"/>
        <end position="197"/>
    </location>
</feature>
<dbReference type="InterPro" id="IPR011706">
    <property type="entry name" value="Cu-oxidase_C"/>
</dbReference>
<evidence type="ECO:0000259" key="7">
    <source>
        <dbReference type="Pfam" id="PF07731"/>
    </source>
</evidence>
<reference evidence="9 10" key="1">
    <citation type="submission" date="2024-03" db="EMBL/GenBank/DDBJ databases">
        <title>The genome assembly and annotation of the cricket Gryllus longicercus Weissman &amp; Gray.</title>
        <authorList>
            <person name="Szrajer S."/>
            <person name="Gray D."/>
            <person name="Ylla G."/>
        </authorList>
    </citation>
    <scope>NUCLEOTIDE SEQUENCE [LARGE SCALE GENOMIC DNA]</scope>
    <source>
        <strain evidence="9">DAG 2021-001</strain>
        <tissue evidence="9">Whole body minus gut</tissue>
    </source>
</reference>
<dbReference type="FunFam" id="2.60.40.420:FF:000045">
    <property type="entry name" value="Laccase 2"/>
    <property type="match status" value="1"/>
</dbReference>
<dbReference type="Pfam" id="PF07731">
    <property type="entry name" value="Cu-oxidase_2"/>
    <property type="match status" value="1"/>
</dbReference>
<dbReference type="InterPro" id="IPR001117">
    <property type="entry name" value="Cu-oxidase_2nd"/>
</dbReference>
<dbReference type="Gene3D" id="2.60.40.420">
    <property type="entry name" value="Cupredoxins - blue copper proteins"/>
    <property type="match status" value="3"/>
</dbReference>
<gene>
    <name evidence="9" type="ORF">R5R35_006458</name>
</gene>
<dbReference type="Proteomes" id="UP001378592">
    <property type="component" value="Unassembled WGS sequence"/>
</dbReference>
<feature type="domain" description="Plastocyanin-like" evidence="6">
    <location>
        <begin position="211"/>
        <end position="355"/>
    </location>
</feature>
<dbReference type="GO" id="GO:0005507">
    <property type="term" value="F:copper ion binding"/>
    <property type="evidence" value="ECO:0007669"/>
    <property type="project" value="InterPro"/>
</dbReference>
<dbReference type="Pfam" id="PF07732">
    <property type="entry name" value="Cu-oxidase_3"/>
    <property type="match status" value="1"/>
</dbReference>
<comment type="caution">
    <text evidence="9">The sequence shown here is derived from an EMBL/GenBank/DDBJ whole genome shotgun (WGS) entry which is preliminary data.</text>
</comment>
<dbReference type="InterPro" id="IPR008972">
    <property type="entry name" value="Cupredoxin"/>
</dbReference>
<keyword evidence="5" id="KW-0472">Membrane</keyword>
<evidence type="ECO:0000259" key="8">
    <source>
        <dbReference type="Pfam" id="PF07732"/>
    </source>
</evidence>
<comment type="similarity">
    <text evidence="1">Belongs to the multicopper oxidase family.</text>
</comment>
<dbReference type="PANTHER" id="PTHR11709:SF394">
    <property type="entry name" value="FI03373P-RELATED"/>
    <property type="match status" value="1"/>
</dbReference>
<sequence>MRAFAVDSTSIYFRISIVIAMMTAVATVLWFTPLPKIEFASCERPCHPLMWPMICRVKMTVELYQSMSRACGDCPSNSSDCFQRGCVPADGFARGLLTVDRQLPGPTINVCAGDILLVDVVNRAPGHELAVHWRGQSQRESPMMDGVPMVTQCPIASNTIFQYKFRASSAGTHLYQAFTGSPAVESVFGALVVRQPEDVDPHAGLYDEDRHVVLVSEWRHGPGPHALLQPDPAAAPGAGALLFNGRTFAKGGMWGETLSLRAGRRHRLRLALAGGGEGCAVRVWAERHALLLVELDGAPLQPREVASLTLSPGERADVVLRADQRPGAYWLRATTVDGCAGPTLRGAAVLRYEGSPDKLPPTDTDADADAALRDNDVAAEDAPVGALPAFDSRCAAEGPAHCPVTTFARQAPPDQLTKPATYLTLALPFGYKLVPADNATAAGLVVPQRVSHVRVPHVNNITFVFPSSPVLTQPGDVDSELLCNEGSLPYSCAHVGSGGFCQCMHVVHVPLGATVELLLINQGGDGEASAVLHMHGYRLYVVGAARLKRAATAAEVLALDRRGALMDRELSRPVPRDTVAVPALGVVAARFKADNPGYWLLHEERPTRWAAGLAVLLHVGADGDTPAPPTDWPKCGSFVGPHFFLI</sequence>
<dbReference type="GO" id="GO:0005886">
    <property type="term" value="C:plasma membrane"/>
    <property type="evidence" value="ECO:0007669"/>
    <property type="project" value="TreeGrafter"/>
</dbReference>
<organism evidence="9 10">
    <name type="scientific">Gryllus longicercus</name>
    <dbReference type="NCBI Taxonomy" id="2509291"/>
    <lineage>
        <taxon>Eukaryota</taxon>
        <taxon>Metazoa</taxon>
        <taxon>Ecdysozoa</taxon>
        <taxon>Arthropoda</taxon>
        <taxon>Hexapoda</taxon>
        <taxon>Insecta</taxon>
        <taxon>Pterygota</taxon>
        <taxon>Neoptera</taxon>
        <taxon>Polyneoptera</taxon>
        <taxon>Orthoptera</taxon>
        <taxon>Ensifera</taxon>
        <taxon>Gryllidea</taxon>
        <taxon>Grylloidea</taxon>
        <taxon>Gryllidae</taxon>
        <taxon>Gryllinae</taxon>
        <taxon>Gryllus</taxon>
    </lineage>
</organism>
<dbReference type="CDD" id="cd13858">
    <property type="entry name" value="CuRO_1_tcLCC2_insect_like"/>
    <property type="match status" value="1"/>
</dbReference>
<evidence type="ECO:0000259" key="6">
    <source>
        <dbReference type="Pfam" id="PF00394"/>
    </source>
</evidence>
<keyword evidence="3" id="KW-0560">Oxidoreductase</keyword>